<dbReference type="InterPro" id="IPR017871">
    <property type="entry name" value="ABC_transporter-like_CS"/>
</dbReference>
<comment type="subcellular location">
    <subcellularLocation>
        <location evidence="11">Cell membrane</location>
        <topology evidence="11">Peripheral membrane protein</topology>
        <orientation evidence="11">Cytoplasmic side</orientation>
    </subcellularLocation>
</comment>
<evidence type="ECO:0000256" key="9">
    <source>
        <dbReference type="ARBA" id="ARBA00023136"/>
    </source>
</evidence>
<dbReference type="KEGG" id="dat:HRM2_11460"/>
<dbReference type="InterPro" id="IPR015854">
    <property type="entry name" value="ABC_transpr_LolD-like"/>
</dbReference>
<dbReference type="InterPro" id="IPR027417">
    <property type="entry name" value="P-loop_NTPase"/>
</dbReference>
<protein>
    <recommendedName>
        <fullName evidence="3 11">Cell division ATP-binding protein FtsE</fullName>
    </recommendedName>
</protein>
<evidence type="ECO:0000256" key="2">
    <source>
        <dbReference type="ARBA" id="ARBA00005417"/>
    </source>
</evidence>
<dbReference type="RefSeq" id="WP_015903047.1">
    <property type="nucleotide sequence ID" value="NC_012108.1"/>
</dbReference>
<evidence type="ECO:0000256" key="7">
    <source>
        <dbReference type="ARBA" id="ARBA00022741"/>
    </source>
</evidence>
<dbReference type="InterPro" id="IPR005286">
    <property type="entry name" value="Cell_div_FtsE"/>
</dbReference>
<accession>C0QLV2</accession>
<dbReference type="STRING" id="177437.HRM2_11460"/>
<evidence type="ECO:0000256" key="8">
    <source>
        <dbReference type="ARBA" id="ARBA00022840"/>
    </source>
</evidence>
<dbReference type="CDD" id="cd03255">
    <property type="entry name" value="ABC_MJ0796_LolCDE_FtsE"/>
    <property type="match status" value="1"/>
</dbReference>
<dbReference type="GO" id="GO:0022857">
    <property type="term" value="F:transmembrane transporter activity"/>
    <property type="evidence" value="ECO:0007669"/>
    <property type="project" value="TreeGrafter"/>
</dbReference>
<feature type="domain" description="ABC transporter" evidence="12">
    <location>
        <begin position="8"/>
        <end position="228"/>
    </location>
</feature>
<dbReference type="InterPro" id="IPR003593">
    <property type="entry name" value="AAA+_ATPase"/>
</dbReference>
<comment type="function">
    <text evidence="1">Part of the ABC transporter FtsEX involved in cellular division. Important for assembly or stability of the septal ring.</text>
</comment>
<keyword evidence="9 11" id="KW-0472">Membrane</keyword>
<dbReference type="HOGENOM" id="CLU_000604_1_22_7"/>
<dbReference type="GO" id="GO:0005524">
    <property type="term" value="F:ATP binding"/>
    <property type="evidence" value="ECO:0007669"/>
    <property type="project" value="UniProtKB-UniRule"/>
</dbReference>
<keyword evidence="4" id="KW-0813">Transport</keyword>
<dbReference type="EMBL" id="CP001087">
    <property type="protein sequence ID" value="ACN14258.1"/>
    <property type="molecule type" value="Genomic_DNA"/>
</dbReference>
<dbReference type="PROSITE" id="PS00211">
    <property type="entry name" value="ABC_TRANSPORTER_1"/>
    <property type="match status" value="1"/>
</dbReference>
<proteinExistence type="inferred from homology"/>
<dbReference type="InterPro" id="IPR003439">
    <property type="entry name" value="ABC_transporter-like_ATP-bd"/>
</dbReference>
<dbReference type="GO" id="GO:0016887">
    <property type="term" value="F:ATP hydrolysis activity"/>
    <property type="evidence" value="ECO:0007669"/>
    <property type="project" value="InterPro"/>
</dbReference>
<dbReference type="PANTHER" id="PTHR24220">
    <property type="entry name" value="IMPORT ATP-BINDING PROTEIN"/>
    <property type="match status" value="1"/>
</dbReference>
<evidence type="ECO:0000256" key="1">
    <source>
        <dbReference type="ARBA" id="ARBA00002579"/>
    </source>
</evidence>
<dbReference type="AlphaFoldDB" id="C0QLV2"/>
<comment type="similarity">
    <text evidence="2 11">Belongs to the ABC transporter superfamily.</text>
</comment>
<dbReference type="OrthoDB" id="9809450at2"/>
<evidence type="ECO:0000256" key="3">
    <source>
        <dbReference type="ARBA" id="ARBA00020019"/>
    </source>
</evidence>
<evidence type="ECO:0000256" key="11">
    <source>
        <dbReference type="RuleBase" id="RU365094"/>
    </source>
</evidence>
<dbReference type="InterPro" id="IPR017911">
    <property type="entry name" value="MacB-like_ATP-bd"/>
</dbReference>
<dbReference type="Pfam" id="PF00005">
    <property type="entry name" value="ABC_tran"/>
    <property type="match status" value="1"/>
</dbReference>
<dbReference type="eggNOG" id="COG2884">
    <property type="taxonomic scope" value="Bacteria"/>
</dbReference>
<evidence type="ECO:0000256" key="6">
    <source>
        <dbReference type="ARBA" id="ARBA00022618"/>
    </source>
</evidence>
<evidence type="ECO:0000313" key="14">
    <source>
        <dbReference type="Proteomes" id="UP000000442"/>
    </source>
</evidence>
<evidence type="ECO:0000256" key="4">
    <source>
        <dbReference type="ARBA" id="ARBA00022448"/>
    </source>
</evidence>
<dbReference type="SUPFAM" id="SSF52540">
    <property type="entry name" value="P-loop containing nucleoside triphosphate hydrolases"/>
    <property type="match status" value="1"/>
</dbReference>
<organism evidence="13 14">
    <name type="scientific">Desulforapulum autotrophicum (strain ATCC 43914 / DSM 3382 / VKM B-1955 / HRM2)</name>
    <name type="common">Desulfobacterium autotrophicum</name>
    <dbReference type="NCBI Taxonomy" id="177437"/>
    <lineage>
        <taxon>Bacteria</taxon>
        <taxon>Pseudomonadati</taxon>
        <taxon>Thermodesulfobacteriota</taxon>
        <taxon>Desulfobacteria</taxon>
        <taxon>Desulfobacterales</taxon>
        <taxon>Desulfobacteraceae</taxon>
        <taxon>Desulforapulum</taxon>
    </lineage>
</organism>
<keyword evidence="10 11" id="KW-0131">Cell cycle</keyword>
<reference evidence="13 14" key="1">
    <citation type="journal article" date="2009" name="Environ. Microbiol.">
        <title>Genome sequence of Desulfobacterium autotrophicum HRM2, a marine sulfate reducer oxidizing organic carbon completely to carbon dioxide.</title>
        <authorList>
            <person name="Strittmatter A.W."/>
            <person name="Liesegang H."/>
            <person name="Rabus R."/>
            <person name="Decker I."/>
            <person name="Amann J."/>
            <person name="Andres S."/>
            <person name="Henne A."/>
            <person name="Fricke W.F."/>
            <person name="Martinez-Arias R."/>
            <person name="Bartels D."/>
            <person name="Goesmann A."/>
            <person name="Krause L."/>
            <person name="Puehler A."/>
            <person name="Klenk H.P."/>
            <person name="Richter M."/>
            <person name="Schuler M."/>
            <person name="Gloeckner F.O."/>
            <person name="Meyerdierks A."/>
            <person name="Gottschalk G."/>
            <person name="Amann R."/>
        </authorList>
    </citation>
    <scope>NUCLEOTIDE SEQUENCE [LARGE SCALE GENOMIC DNA]</scope>
    <source>
        <strain evidence="14">ATCC 43914 / DSM 3382 / HRM2</strain>
    </source>
</reference>
<dbReference type="GO" id="GO:0005886">
    <property type="term" value="C:plasma membrane"/>
    <property type="evidence" value="ECO:0007669"/>
    <property type="project" value="UniProtKB-SubCell"/>
</dbReference>
<evidence type="ECO:0000256" key="5">
    <source>
        <dbReference type="ARBA" id="ARBA00022475"/>
    </source>
</evidence>
<dbReference type="GO" id="GO:0051301">
    <property type="term" value="P:cell division"/>
    <property type="evidence" value="ECO:0007669"/>
    <property type="project" value="UniProtKB-UniRule"/>
</dbReference>
<dbReference type="Gene3D" id="3.40.50.300">
    <property type="entry name" value="P-loop containing nucleotide triphosphate hydrolases"/>
    <property type="match status" value="1"/>
</dbReference>
<dbReference type="PROSITE" id="PS50893">
    <property type="entry name" value="ABC_TRANSPORTER_2"/>
    <property type="match status" value="1"/>
</dbReference>
<keyword evidence="8 11" id="KW-0067">ATP-binding</keyword>
<sequence length="228" mass="24947">MENKDSIIRMFNVSKRYGKKHAVKDISLDIAAGEFIFVTGPSGAGKSTLMKLIYLAERATQGQILIDGMNIDRISYDRVPFLRRRIGVIFQDFKLIPNRSVFANVALVLEAAGVKQLTIKNRVMTVLKTMGIADKANAFPPSLSGGEQQRVAIARAVVGNPRIILADEPTGSLDNRSAQMVLDYLMQYNDRGATILIASHNIQLISSTVRARSISLVDGVLAGTARML</sequence>
<keyword evidence="14" id="KW-1185">Reference proteome</keyword>
<dbReference type="FunFam" id="3.40.50.300:FF:000056">
    <property type="entry name" value="Cell division ATP-binding protein FtsE"/>
    <property type="match status" value="1"/>
</dbReference>
<keyword evidence="6 11" id="KW-0132">Cell division</keyword>
<keyword evidence="7 11" id="KW-0547">Nucleotide-binding</keyword>
<dbReference type="PANTHER" id="PTHR24220:SF470">
    <property type="entry name" value="CELL DIVISION ATP-BINDING PROTEIN FTSE"/>
    <property type="match status" value="1"/>
</dbReference>
<dbReference type="NCBIfam" id="TIGR02673">
    <property type="entry name" value="FtsE"/>
    <property type="match status" value="1"/>
</dbReference>
<name>C0QLV2_DESAH</name>
<evidence type="ECO:0000313" key="13">
    <source>
        <dbReference type="EMBL" id="ACN14258.1"/>
    </source>
</evidence>
<evidence type="ECO:0000259" key="12">
    <source>
        <dbReference type="PROSITE" id="PS50893"/>
    </source>
</evidence>
<comment type="subunit">
    <text evidence="11">Homodimer. Forms a membrane-associated complex with FtsX.</text>
</comment>
<gene>
    <name evidence="11 13" type="primary">ftsE</name>
    <name evidence="13" type="ordered locus">HRM2_11460</name>
</gene>
<dbReference type="Proteomes" id="UP000000442">
    <property type="component" value="Chromosome"/>
</dbReference>
<dbReference type="SMART" id="SM00382">
    <property type="entry name" value="AAA"/>
    <property type="match status" value="1"/>
</dbReference>
<evidence type="ECO:0000256" key="10">
    <source>
        <dbReference type="ARBA" id="ARBA00023306"/>
    </source>
</evidence>
<keyword evidence="5 11" id="KW-1003">Cell membrane</keyword>